<organism evidence="10 11">
    <name type="scientific">Aliikangiella coralliicola</name>
    <dbReference type="NCBI Taxonomy" id="2592383"/>
    <lineage>
        <taxon>Bacteria</taxon>
        <taxon>Pseudomonadati</taxon>
        <taxon>Pseudomonadota</taxon>
        <taxon>Gammaproteobacteria</taxon>
        <taxon>Oceanospirillales</taxon>
        <taxon>Pleioneaceae</taxon>
        <taxon>Aliikangiella</taxon>
    </lineage>
</organism>
<accession>A0A545TWI8</accession>
<dbReference type="InterPro" id="IPR022837">
    <property type="entry name" value="MsrQ-like"/>
</dbReference>
<sequence>MKILKVVIHFGAWLPLIWLAYAAYSRQLGGDPQEAVLHELGLFGLIFLLLSLSMTPAKMFYKSFAWVRFRRMLGLYGAFYLSLHLLVYLAFYLHFDFAELAAEIIKRPYITVGMVAFFLLLPLVVTSTRAAQRRLGKRWKKLHQLAYIITVLGLVHFIWQSKSDLNEPMLYVLWAGLLFGARWFKKHQNINIAKVSKPDNS</sequence>
<dbReference type="GO" id="GO:0046872">
    <property type="term" value="F:metal ion binding"/>
    <property type="evidence" value="ECO:0007669"/>
    <property type="project" value="UniProtKB-KW"/>
</dbReference>
<keyword evidence="8" id="KW-0249">Electron transport</keyword>
<evidence type="ECO:0000259" key="9">
    <source>
        <dbReference type="Pfam" id="PF01794"/>
    </source>
</evidence>
<evidence type="ECO:0000256" key="5">
    <source>
        <dbReference type="ARBA" id="ARBA00022989"/>
    </source>
</evidence>
<reference evidence="10 11" key="1">
    <citation type="submission" date="2019-07" db="EMBL/GenBank/DDBJ databases">
        <title>Draft genome for Aliikangiella sp. M105.</title>
        <authorList>
            <person name="Wang G."/>
        </authorList>
    </citation>
    <scope>NUCLEOTIDE SEQUENCE [LARGE SCALE GENOMIC DNA]</scope>
    <source>
        <strain evidence="10 11">M105</strain>
    </source>
</reference>
<gene>
    <name evidence="8" type="primary">msrQ</name>
    <name evidence="10" type="ORF">FLL46_25870</name>
</gene>
<feature type="transmembrane region" description="Helical" evidence="8">
    <location>
        <begin position="41"/>
        <end position="61"/>
    </location>
</feature>
<proteinExistence type="inferred from homology"/>
<evidence type="ECO:0000313" key="10">
    <source>
        <dbReference type="EMBL" id="TQV81579.1"/>
    </source>
</evidence>
<comment type="subunit">
    <text evidence="8">Heterodimer of a catalytic subunit (MsrP) and a heme-binding subunit (MsrQ).</text>
</comment>
<keyword evidence="7 8" id="KW-0472">Membrane</keyword>
<comment type="caution">
    <text evidence="8">Lacks conserved residue(s) required for the propagation of feature annotation.</text>
</comment>
<keyword evidence="8" id="KW-0288">FMN</keyword>
<feature type="transmembrane region" description="Helical" evidence="8">
    <location>
        <begin position="73"/>
        <end position="95"/>
    </location>
</feature>
<keyword evidence="6 8" id="KW-0408">Iron</keyword>
<comment type="similarity">
    <text evidence="8">Belongs to the MsrQ family.</text>
</comment>
<dbReference type="HAMAP" id="MF_01207">
    <property type="entry name" value="MsrQ"/>
    <property type="match status" value="1"/>
</dbReference>
<feature type="transmembrane region" description="Helical" evidence="8">
    <location>
        <begin position="107"/>
        <end position="125"/>
    </location>
</feature>
<comment type="cofactor">
    <cofactor evidence="8">
        <name>FMN</name>
        <dbReference type="ChEBI" id="CHEBI:58210"/>
    </cofactor>
    <text evidence="8">Binds 1 FMN per subunit.</text>
</comment>
<evidence type="ECO:0000256" key="7">
    <source>
        <dbReference type="ARBA" id="ARBA00023136"/>
    </source>
</evidence>
<comment type="function">
    <text evidence="8">Part of the MsrPQ system that repairs oxidized periplasmic proteins containing methionine sulfoxide residues (Met-O), using respiratory chain electrons. Thus protects these proteins from oxidative-stress damage caused by reactive species of oxygen and chlorine generated by the host defense mechanisms. MsrPQ is essential for the maintenance of envelope integrity under bleach stress, rescuing a wide series of structurally unrelated periplasmic proteins from methionine oxidation. MsrQ provides electrons for reduction to the reductase catalytic subunit MsrP, using the quinone pool of the respiratory chain.</text>
</comment>
<dbReference type="GO" id="GO:0016679">
    <property type="term" value="F:oxidoreductase activity, acting on diphenols and related substances as donors"/>
    <property type="evidence" value="ECO:0007669"/>
    <property type="project" value="TreeGrafter"/>
</dbReference>
<evidence type="ECO:0000313" key="11">
    <source>
        <dbReference type="Proteomes" id="UP000315439"/>
    </source>
</evidence>
<comment type="caution">
    <text evidence="10">The sequence shown here is derived from an EMBL/GenBank/DDBJ whole genome shotgun (WGS) entry which is preliminary data.</text>
</comment>
<name>A0A545TWI8_9GAMM</name>
<dbReference type="RefSeq" id="WP_142935169.1">
    <property type="nucleotide sequence ID" value="NZ_ML660172.1"/>
</dbReference>
<dbReference type="Proteomes" id="UP000315439">
    <property type="component" value="Unassembled WGS sequence"/>
</dbReference>
<feature type="domain" description="Ferric oxidoreductase" evidence="9">
    <location>
        <begin position="41"/>
        <end position="153"/>
    </location>
</feature>
<evidence type="ECO:0000256" key="3">
    <source>
        <dbReference type="ARBA" id="ARBA00022617"/>
    </source>
</evidence>
<comment type="cofactor">
    <cofactor evidence="8">
        <name>heme b</name>
        <dbReference type="ChEBI" id="CHEBI:60344"/>
    </cofactor>
    <text evidence="8">Binds 1 heme b (iron(II)-protoporphyrin IX) group per subunit.</text>
</comment>
<dbReference type="GO" id="GO:0005886">
    <property type="term" value="C:plasma membrane"/>
    <property type="evidence" value="ECO:0007669"/>
    <property type="project" value="UniProtKB-SubCell"/>
</dbReference>
<keyword evidence="11" id="KW-1185">Reference proteome</keyword>
<keyword evidence="3 8" id="KW-0349">Heme</keyword>
<dbReference type="GO" id="GO:0020037">
    <property type="term" value="F:heme binding"/>
    <property type="evidence" value="ECO:0007669"/>
    <property type="project" value="UniProtKB-UniRule"/>
</dbReference>
<keyword evidence="8" id="KW-1003">Cell membrane</keyword>
<feature type="transmembrane region" description="Helical" evidence="8">
    <location>
        <begin position="168"/>
        <end position="184"/>
    </location>
</feature>
<protein>
    <recommendedName>
        <fullName evidence="8">Protein-methionine-sulfoxide reductase heme-binding subunit MsrQ</fullName>
    </recommendedName>
    <alternativeName>
        <fullName evidence="8">Flavocytochrome MsrQ</fullName>
    </alternativeName>
</protein>
<dbReference type="OrthoDB" id="9788328at2"/>
<dbReference type="Pfam" id="PF01794">
    <property type="entry name" value="Ferric_reduct"/>
    <property type="match status" value="1"/>
</dbReference>
<dbReference type="AlphaFoldDB" id="A0A545TWI8"/>
<dbReference type="GO" id="GO:0009055">
    <property type="term" value="F:electron transfer activity"/>
    <property type="evidence" value="ECO:0007669"/>
    <property type="project" value="UniProtKB-UniRule"/>
</dbReference>
<dbReference type="InterPro" id="IPR013130">
    <property type="entry name" value="Fe3_Rdtase_TM_dom"/>
</dbReference>
<evidence type="ECO:0000256" key="4">
    <source>
        <dbReference type="ARBA" id="ARBA00022692"/>
    </source>
</evidence>
<evidence type="ECO:0000256" key="8">
    <source>
        <dbReference type="HAMAP-Rule" id="MF_01207"/>
    </source>
</evidence>
<dbReference type="PANTHER" id="PTHR36964">
    <property type="entry name" value="PROTEIN-METHIONINE-SULFOXIDE REDUCTASE HEME-BINDING SUBUNIT MSRQ"/>
    <property type="match status" value="1"/>
</dbReference>
<dbReference type="PANTHER" id="PTHR36964:SF1">
    <property type="entry name" value="PROTEIN-METHIONINE-SULFOXIDE REDUCTASE HEME-BINDING SUBUNIT MSRQ"/>
    <property type="match status" value="1"/>
</dbReference>
<evidence type="ECO:0000256" key="1">
    <source>
        <dbReference type="ARBA" id="ARBA00004141"/>
    </source>
</evidence>
<keyword evidence="2 8" id="KW-0813">Transport</keyword>
<dbReference type="GO" id="GO:0030091">
    <property type="term" value="P:protein repair"/>
    <property type="evidence" value="ECO:0007669"/>
    <property type="project" value="UniProtKB-UniRule"/>
</dbReference>
<evidence type="ECO:0000256" key="2">
    <source>
        <dbReference type="ARBA" id="ARBA00022448"/>
    </source>
</evidence>
<evidence type="ECO:0000256" key="6">
    <source>
        <dbReference type="ARBA" id="ARBA00023004"/>
    </source>
</evidence>
<keyword evidence="4 8" id="KW-0812">Transmembrane</keyword>
<keyword evidence="5 8" id="KW-1133">Transmembrane helix</keyword>
<feature type="transmembrane region" description="Helical" evidence="8">
    <location>
        <begin position="145"/>
        <end position="162"/>
    </location>
</feature>
<dbReference type="EMBL" id="VIKS01000016">
    <property type="protein sequence ID" value="TQV81579.1"/>
    <property type="molecule type" value="Genomic_DNA"/>
</dbReference>
<keyword evidence="8" id="KW-0479">Metal-binding</keyword>
<comment type="subcellular location">
    <subcellularLocation>
        <location evidence="8">Cell membrane</location>
        <topology evidence="8">Multi-pass membrane protein</topology>
    </subcellularLocation>
    <subcellularLocation>
        <location evidence="1">Membrane</location>
        <topology evidence="1">Multi-pass membrane protein</topology>
    </subcellularLocation>
</comment>
<keyword evidence="8" id="KW-0285">Flavoprotein</keyword>
<dbReference type="GO" id="GO:0010181">
    <property type="term" value="F:FMN binding"/>
    <property type="evidence" value="ECO:0007669"/>
    <property type="project" value="UniProtKB-UniRule"/>
</dbReference>